<feature type="transmembrane region" description="Helical" evidence="1">
    <location>
        <begin position="103"/>
        <end position="120"/>
    </location>
</feature>
<evidence type="ECO:0000313" key="3">
    <source>
        <dbReference type="Proteomes" id="UP001595555"/>
    </source>
</evidence>
<feature type="transmembrane region" description="Helical" evidence="1">
    <location>
        <begin position="30"/>
        <end position="48"/>
    </location>
</feature>
<dbReference type="EMBL" id="JBHRTF010000006">
    <property type="protein sequence ID" value="MFC3116970.1"/>
    <property type="molecule type" value="Genomic_DNA"/>
</dbReference>
<dbReference type="Pfam" id="PF15071">
    <property type="entry name" value="TMEM220"/>
    <property type="match status" value="1"/>
</dbReference>
<proteinExistence type="predicted"/>
<sequence>MRLVSNAILSFNLLLLIAFSVVQWNDPDPYMWIAFYLLCAAVPLLALLKKPLKIVVILAVIACLLEMGRTMLGAYNYYLHMAQEPLMQGMNPNKPYIEEAREFLGSLIALILVIISQWLTRFSKKEEAATPKVG</sequence>
<dbReference type="RefSeq" id="WP_378120785.1">
    <property type="nucleotide sequence ID" value="NZ_JBHRTF010000006.1"/>
</dbReference>
<feature type="transmembrane region" description="Helical" evidence="1">
    <location>
        <begin position="55"/>
        <end position="78"/>
    </location>
</feature>
<comment type="caution">
    <text evidence="2">The sequence shown here is derived from an EMBL/GenBank/DDBJ whole genome shotgun (WGS) entry which is preliminary data.</text>
</comment>
<dbReference type="Proteomes" id="UP001595555">
    <property type="component" value="Unassembled WGS sequence"/>
</dbReference>
<feature type="transmembrane region" description="Helical" evidence="1">
    <location>
        <begin position="7"/>
        <end position="24"/>
    </location>
</feature>
<keyword evidence="1" id="KW-1133">Transmembrane helix</keyword>
<accession>A0ABV7FH69</accession>
<keyword evidence="1 2" id="KW-0812">Transmembrane</keyword>
<evidence type="ECO:0000256" key="1">
    <source>
        <dbReference type="SAM" id="Phobius"/>
    </source>
</evidence>
<keyword evidence="1" id="KW-0472">Membrane</keyword>
<gene>
    <name evidence="2" type="ORF">ACFODX_15485</name>
</gene>
<protein>
    <submittedName>
        <fullName evidence="2">Transmembrane 220 family protein</fullName>
    </submittedName>
</protein>
<name>A0ABV7FH69_9GAMM</name>
<keyword evidence="3" id="KW-1185">Reference proteome</keyword>
<dbReference type="PANTHER" id="PTHR34262:SF1">
    <property type="entry name" value="TRANSMEMBRANE PROTEIN 220"/>
    <property type="match status" value="1"/>
</dbReference>
<dbReference type="PANTHER" id="PTHR34262">
    <property type="entry name" value="TRANSMEMBRANE PROTEIN 220"/>
    <property type="match status" value="1"/>
</dbReference>
<reference evidence="3" key="1">
    <citation type="journal article" date="2019" name="Int. J. Syst. Evol. Microbiol.">
        <title>The Global Catalogue of Microorganisms (GCM) 10K type strain sequencing project: providing services to taxonomists for standard genome sequencing and annotation.</title>
        <authorList>
            <consortium name="The Broad Institute Genomics Platform"/>
            <consortium name="The Broad Institute Genome Sequencing Center for Infectious Disease"/>
            <person name="Wu L."/>
            <person name="Ma J."/>
        </authorList>
    </citation>
    <scope>NUCLEOTIDE SEQUENCE [LARGE SCALE GENOMIC DNA]</scope>
    <source>
        <strain evidence="3">KCTC 52237</strain>
    </source>
</reference>
<dbReference type="InterPro" id="IPR029377">
    <property type="entry name" value="TMEM220"/>
</dbReference>
<organism evidence="2 3">
    <name type="scientific">Cellvibrio fontiphilus</name>
    <dbReference type="NCBI Taxonomy" id="1815559"/>
    <lineage>
        <taxon>Bacteria</taxon>
        <taxon>Pseudomonadati</taxon>
        <taxon>Pseudomonadota</taxon>
        <taxon>Gammaproteobacteria</taxon>
        <taxon>Cellvibrionales</taxon>
        <taxon>Cellvibrionaceae</taxon>
        <taxon>Cellvibrio</taxon>
    </lineage>
</organism>
<evidence type="ECO:0000313" key="2">
    <source>
        <dbReference type="EMBL" id="MFC3116970.1"/>
    </source>
</evidence>